<protein>
    <recommendedName>
        <fullName evidence="5">Protein kinase domain-containing protein</fullName>
    </recommendedName>
</protein>
<dbReference type="STRING" id="1432307.W9CS70"/>
<gene>
    <name evidence="6" type="ORF">SBOR_2202</name>
</gene>
<dbReference type="GO" id="GO:0005737">
    <property type="term" value="C:cytoplasm"/>
    <property type="evidence" value="ECO:0007669"/>
    <property type="project" value="TreeGrafter"/>
</dbReference>
<keyword evidence="2" id="KW-0547">Nucleotide-binding</keyword>
<dbReference type="EMBL" id="AYSA01000086">
    <property type="protein sequence ID" value="ESZ97424.1"/>
    <property type="molecule type" value="Genomic_DNA"/>
</dbReference>
<evidence type="ECO:0000259" key="5">
    <source>
        <dbReference type="PROSITE" id="PS50011"/>
    </source>
</evidence>
<dbReference type="SUPFAM" id="SSF56112">
    <property type="entry name" value="Protein kinase-like (PK-like)"/>
    <property type="match status" value="1"/>
</dbReference>
<reference evidence="6 7" key="1">
    <citation type="journal article" date="2014" name="Genome Announc.">
        <title>Draft genome sequence of Sclerotinia borealis, a psychrophilic plant pathogenic fungus.</title>
        <authorList>
            <person name="Mardanov A.V."/>
            <person name="Beletsky A.V."/>
            <person name="Kadnikov V.V."/>
            <person name="Ignatov A.N."/>
            <person name="Ravin N.V."/>
        </authorList>
    </citation>
    <scope>NUCLEOTIDE SEQUENCE [LARGE SCALE GENOMIC DNA]</scope>
    <source>
        <strain evidence="7">F-4157</strain>
    </source>
</reference>
<evidence type="ECO:0000256" key="4">
    <source>
        <dbReference type="ARBA" id="ARBA00022840"/>
    </source>
</evidence>
<dbReference type="GO" id="GO:0005524">
    <property type="term" value="F:ATP binding"/>
    <property type="evidence" value="ECO:0007669"/>
    <property type="project" value="UniProtKB-KW"/>
</dbReference>
<dbReference type="PROSITE" id="PS50011">
    <property type="entry name" value="PROTEIN_KINASE_DOM"/>
    <property type="match status" value="1"/>
</dbReference>
<keyword evidence="3" id="KW-0418">Kinase</keyword>
<proteinExistence type="predicted"/>
<dbReference type="Pfam" id="PF00069">
    <property type="entry name" value="Pkinase"/>
    <property type="match status" value="1"/>
</dbReference>
<comment type="caution">
    <text evidence="6">The sequence shown here is derived from an EMBL/GenBank/DDBJ whole genome shotgun (WGS) entry which is preliminary data.</text>
</comment>
<evidence type="ECO:0000256" key="1">
    <source>
        <dbReference type="ARBA" id="ARBA00022679"/>
    </source>
</evidence>
<dbReference type="Proteomes" id="UP000019487">
    <property type="component" value="Unassembled WGS sequence"/>
</dbReference>
<keyword evidence="1" id="KW-0808">Transferase</keyword>
<keyword evidence="7" id="KW-1185">Reference proteome</keyword>
<dbReference type="OrthoDB" id="1668230at2759"/>
<evidence type="ECO:0000313" key="7">
    <source>
        <dbReference type="Proteomes" id="UP000019487"/>
    </source>
</evidence>
<sequence>MYELSNDAIEIIYYQSEGVKEFLAIGGICFIGLVDQNIVLKYARIKDDKFAKESFDREAQVFEIIGSHLWIIGFKGRQGESILMERATGGSLGEYLSEYETTIQQRFHWVYQFCEAVEHIYDKGVIHCDLKANNALLDDDLNVKLCDF</sequence>
<evidence type="ECO:0000256" key="2">
    <source>
        <dbReference type="ARBA" id="ARBA00022741"/>
    </source>
</evidence>
<evidence type="ECO:0000313" key="6">
    <source>
        <dbReference type="EMBL" id="ESZ97424.1"/>
    </source>
</evidence>
<dbReference type="AlphaFoldDB" id="W9CS70"/>
<accession>W9CS70</accession>
<keyword evidence="4" id="KW-0067">ATP-binding</keyword>
<feature type="domain" description="Protein kinase" evidence="5">
    <location>
        <begin position="1"/>
        <end position="148"/>
    </location>
</feature>
<dbReference type="InterPro" id="IPR051681">
    <property type="entry name" value="Ser/Thr_Kinases-Pseudokinases"/>
</dbReference>
<dbReference type="InterPro" id="IPR000719">
    <property type="entry name" value="Prot_kinase_dom"/>
</dbReference>
<name>W9CS70_SCLBF</name>
<dbReference type="PANTHER" id="PTHR44329:SF288">
    <property type="entry name" value="MITOGEN-ACTIVATED PROTEIN KINASE KINASE KINASE 20"/>
    <property type="match status" value="1"/>
</dbReference>
<organism evidence="6 7">
    <name type="scientific">Sclerotinia borealis (strain F-4128)</name>
    <dbReference type="NCBI Taxonomy" id="1432307"/>
    <lineage>
        <taxon>Eukaryota</taxon>
        <taxon>Fungi</taxon>
        <taxon>Dikarya</taxon>
        <taxon>Ascomycota</taxon>
        <taxon>Pezizomycotina</taxon>
        <taxon>Leotiomycetes</taxon>
        <taxon>Helotiales</taxon>
        <taxon>Sclerotiniaceae</taxon>
        <taxon>Sclerotinia</taxon>
    </lineage>
</organism>
<dbReference type="Gene3D" id="1.10.510.10">
    <property type="entry name" value="Transferase(Phosphotransferase) domain 1"/>
    <property type="match status" value="1"/>
</dbReference>
<dbReference type="InterPro" id="IPR011009">
    <property type="entry name" value="Kinase-like_dom_sf"/>
</dbReference>
<dbReference type="PANTHER" id="PTHR44329">
    <property type="entry name" value="SERINE/THREONINE-PROTEIN KINASE TNNI3K-RELATED"/>
    <property type="match status" value="1"/>
</dbReference>
<evidence type="ECO:0000256" key="3">
    <source>
        <dbReference type="ARBA" id="ARBA00022777"/>
    </source>
</evidence>
<dbReference type="HOGENOM" id="CLU_1647851_0_0_1"/>
<dbReference type="GO" id="GO:0004674">
    <property type="term" value="F:protein serine/threonine kinase activity"/>
    <property type="evidence" value="ECO:0007669"/>
    <property type="project" value="TreeGrafter"/>
</dbReference>